<name>A0A1I1Z864_9BACT</name>
<dbReference type="EMBL" id="FOMX01000011">
    <property type="protein sequence ID" value="SFE27956.1"/>
    <property type="molecule type" value="Genomic_DNA"/>
</dbReference>
<evidence type="ECO:0000313" key="2">
    <source>
        <dbReference type="EMBL" id="SFE27956.1"/>
    </source>
</evidence>
<dbReference type="AlphaFoldDB" id="A0A1I1Z864"/>
<dbReference type="Gene3D" id="3.10.590.10">
    <property type="entry name" value="ph1033 like domains"/>
    <property type="match status" value="1"/>
</dbReference>
<reference evidence="3" key="1">
    <citation type="submission" date="2016-10" db="EMBL/GenBank/DDBJ databases">
        <authorList>
            <person name="Varghese N."/>
            <person name="Submissions S."/>
        </authorList>
    </citation>
    <scope>NUCLEOTIDE SEQUENCE [LARGE SCALE GENOMIC DNA]</scope>
    <source>
        <strain evidence="3">ATCC 25963</strain>
    </source>
</reference>
<dbReference type="PANTHER" id="PTHR14087">
    <property type="entry name" value="THYMOCYTE NUCLEAR PROTEIN 1"/>
    <property type="match status" value="1"/>
</dbReference>
<dbReference type="OrthoDB" id="9791347at2"/>
<dbReference type="PANTHER" id="PTHR14087:SF7">
    <property type="entry name" value="THYMOCYTE NUCLEAR PROTEIN 1"/>
    <property type="match status" value="1"/>
</dbReference>
<dbReference type="SUPFAM" id="SSF88697">
    <property type="entry name" value="PUA domain-like"/>
    <property type="match status" value="1"/>
</dbReference>
<gene>
    <name evidence="2" type="ORF">SAMN02745121_03687</name>
</gene>
<dbReference type="InterPro" id="IPR002740">
    <property type="entry name" value="EVE_domain"/>
</dbReference>
<dbReference type="CDD" id="cd21133">
    <property type="entry name" value="EVE"/>
    <property type="match status" value="1"/>
</dbReference>
<protein>
    <submittedName>
        <fullName evidence="2">Predicted RNA-binding protein, contains PUA-like domain</fullName>
    </submittedName>
</protein>
<dbReference type="Pfam" id="PF01878">
    <property type="entry name" value="EVE"/>
    <property type="match status" value="1"/>
</dbReference>
<proteinExistence type="predicted"/>
<dbReference type="InterPro" id="IPR047197">
    <property type="entry name" value="THYN1-like_EVE"/>
</dbReference>
<evidence type="ECO:0000313" key="3">
    <source>
        <dbReference type="Proteomes" id="UP000199400"/>
    </source>
</evidence>
<keyword evidence="3" id="KW-1185">Reference proteome</keyword>
<feature type="domain" description="EVE" evidence="1">
    <location>
        <begin position="9"/>
        <end position="156"/>
    </location>
</feature>
<evidence type="ECO:0000259" key="1">
    <source>
        <dbReference type="Pfam" id="PF01878"/>
    </source>
</evidence>
<dbReference type="InterPro" id="IPR052181">
    <property type="entry name" value="5hmC_binding"/>
</dbReference>
<sequence length="167" mass="18856">MTKKSAKIRYWLMKSEPDVFSIDDLQRLGKTAWEGVRNYTARNSMRDDMKIGDLVIFYHSSVDPAGAVGLARVCSAPYPDPTQFDAKSEYYDPKSTPEAPRWILVDVEFVEKWPAMVPLHALKAEKGLKDMLVVQKGQRLSVQAVEPRHFVRVLKMAGSRQGEAVTA</sequence>
<accession>A0A1I1Z864</accession>
<organism evidence="2 3">
    <name type="scientific">Nannocystis exedens</name>
    <dbReference type="NCBI Taxonomy" id="54"/>
    <lineage>
        <taxon>Bacteria</taxon>
        <taxon>Pseudomonadati</taxon>
        <taxon>Myxococcota</taxon>
        <taxon>Polyangia</taxon>
        <taxon>Nannocystales</taxon>
        <taxon>Nannocystaceae</taxon>
        <taxon>Nannocystis</taxon>
    </lineage>
</organism>
<dbReference type="InterPro" id="IPR015947">
    <property type="entry name" value="PUA-like_sf"/>
</dbReference>
<dbReference type="STRING" id="54.SAMN02745121_03687"/>
<dbReference type="Proteomes" id="UP000199400">
    <property type="component" value="Unassembled WGS sequence"/>
</dbReference>
<dbReference type="RefSeq" id="WP_096332772.1">
    <property type="nucleotide sequence ID" value="NZ_FOMX01000011.1"/>
</dbReference>